<sequence length="152" mass="17215">MSKNEEHQLVFSMKLHDTSQLVYGNLALIYPSGETINYLCTSGCTGFQDKDDQWVRARGPIPQREDYFVPTKPYYLPTKGIEGNFYHIQPDPVKNAAGIIRGEFGIHFDANVPGSAGCIVFKNRSGWRAFEERMIAIHKLGIKTISLKVEYN</sequence>
<name>A0ABV4WEJ2_9CYAN</name>
<dbReference type="EMBL" id="JBHFNT010000035">
    <property type="protein sequence ID" value="MFB2833490.1"/>
    <property type="molecule type" value="Genomic_DNA"/>
</dbReference>
<accession>A0ABV4WEJ2</accession>
<evidence type="ECO:0008006" key="3">
    <source>
        <dbReference type="Google" id="ProtNLM"/>
    </source>
</evidence>
<evidence type="ECO:0000313" key="2">
    <source>
        <dbReference type="Proteomes" id="UP001576780"/>
    </source>
</evidence>
<organism evidence="1 2">
    <name type="scientific">Floridaenema evergladense BLCC-F167</name>
    <dbReference type="NCBI Taxonomy" id="3153639"/>
    <lineage>
        <taxon>Bacteria</taxon>
        <taxon>Bacillati</taxon>
        <taxon>Cyanobacteriota</taxon>
        <taxon>Cyanophyceae</taxon>
        <taxon>Oscillatoriophycideae</taxon>
        <taxon>Aerosakkonematales</taxon>
        <taxon>Aerosakkonemataceae</taxon>
        <taxon>Floridanema</taxon>
        <taxon>Floridanema evergladense</taxon>
    </lineage>
</organism>
<comment type="caution">
    <text evidence="1">The sequence shown here is derived from an EMBL/GenBank/DDBJ whole genome shotgun (WGS) entry which is preliminary data.</text>
</comment>
<dbReference type="RefSeq" id="WP_413275947.1">
    <property type="nucleotide sequence ID" value="NZ_JBHFNT010000035.1"/>
</dbReference>
<keyword evidence="2" id="KW-1185">Reference proteome</keyword>
<protein>
    <recommendedName>
        <fullName evidence="3">DUF2778 domain-containing protein</fullName>
    </recommendedName>
</protein>
<proteinExistence type="predicted"/>
<evidence type="ECO:0000313" key="1">
    <source>
        <dbReference type="EMBL" id="MFB2833490.1"/>
    </source>
</evidence>
<gene>
    <name evidence="1" type="ORF">ACE1CA_03055</name>
</gene>
<dbReference type="Proteomes" id="UP001576780">
    <property type="component" value="Unassembled WGS sequence"/>
</dbReference>
<reference evidence="1 2" key="1">
    <citation type="submission" date="2024-09" db="EMBL/GenBank/DDBJ databases">
        <title>Floridaenema gen nov. (Aerosakkonemataceae, Aerosakkonematales ord. nov., Cyanobacteria) from benthic tropical and subtropical fresh waters, with the description of four new species.</title>
        <authorList>
            <person name="Moretto J.A."/>
            <person name="Berthold D.E."/>
            <person name="Lefler F.W."/>
            <person name="Huang I.-S."/>
            <person name="Laughinghouse H. IV."/>
        </authorList>
    </citation>
    <scope>NUCLEOTIDE SEQUENCE [LARGE SCALE GENOMIC DNA]</scope>
    <source>
        <strain evidence="1 2">BLCC-F167</strain>
    </source>
</reference>